<accession>A0ACD3A7G7</accession>
<evidence type="ECO:0000313" key="1">
    <source>
        <dbReference type="EMBL" id="TFK61596.1"/>
    </source>
</evidence>
<dbReference type="Proteomes" id="UP000308600">
    <property type="component" value="Unassembled WGS sequence"/>
</dbReference>
<protein>
    <submittedName>
        <fullName evidence="1">Uncharacterized protein</fullName>
    </submittedName>
</protein>
<name>A0ACD3A7G7_9AGAR</name>
<organism evidence="1 2">
    <name type="scientific">Pluteus cervinus</name>
    <dbReference type="NCBI Taxonomy" id="181527"/>
    <lineage>
        <taxon>Eukaryota</taxon>
        <taxon>Fungi</taxon>
        <taxon>Dikarya</taxon>
        <taxon>Basidiomycota</taxon>
        <taxon>Agaricomycotina</taxon>
        <taxon>Agaricomycetes</taxon>
        <taxon>Agaricomycetidae</taxon>
        <taxon>Agaricales</taxon>
        <taxon>Pluteineae</taxon>
        <taxon>Pluteaceae</taxon>
        <taxon>Pluteus</taxon>
    </lineage>
</organism>
<sequence>MSIPQESIEPITISDRSDLNHDDAEILCPRLPPEIEFEIFRLAFEWRKKDRVLNLLCVAKRVRDWLIPVIYGALVFKAHNLEGPALSSLQRYGHHVRHVLYMRDPKPIKESDISKYCPNISSLCFWGGGSVTEDLLDLTVLKTLVSRNLDFFQTKVNDEVTPHAVPSTQTDIRRTTWCSNITHLSVSNIRTARSSLPLLQFSNLTHLMLLSSTPLAFLQQILRSRPSLKVLIWLLVAVRQQGKVSVVELHSEGAPRIDDKRVVAIDGAFSDDWLMTAAGEREEDMWALATRTVEERNGKGNMGL</sequence>
<evidence type="ECO:0000313" key="2">
    <source>
        <dbReference type="Proteomes" id="UP000308600"/>
    </source>
</evidence>
<dbReference type="EMBL" id="ML208644">
    <property type="protein sequence ID" value="TFK61596.1"/>
    <property type="molecule type" value="Genomic_DNA"/>
</dbReference>
<gene>
    <name evidence="1" type="ORF">BDN72DRAFT_849507</name>
</gene>
<proteinExistence type="predicted"/>
<keyword evidence="2" id="KW-1185">Reference proteome</keyword>
<reference evidence="1 2" key="1">
    <citation type="journal article" date="2019" name="Nat. Ecol. Evol.">
        <title>Megaphylogeny resolves global patterns of mushroom evolution.</title>
        <authorList>
            <person name="Varga T."/>
            <person name="Krizsan K."/>
            <person name="Foldi C."/>
            <person name="Dima B."/>
            <person name="Sanchez-Garcia M."/>
            <person name="Sanchez-Ramirez S."/>
            <person name="Szollosi G.J."/>
            <person name="Szarkandi J.G."/>
            <person name="Papp V."/>
            <person name="Albert L."/>
            <person name="Andreopoulos W."/>
            <person name="Angelini C."/>
            <person name="Antonin V."/>
            <person name="Barry K.W."/>
            <person name="Bougher N.L."/>
            <person name="Buchanan P."/>
            <person name="Buyck B."/>
            <person name="Bense V."/>
            <person name="Catcheside P."/>
            <person name="Chovatia M."/>
            <person name="Cooper J."/>
            <person name="Damon W."/>
            <person name="Desjardin D."/>
            <person name="Finy P."/>
            <person name="Geml J."/>
            <person name="Haridas S."/>
            <person name="Hughes K."/>
            <person name="Justo A."/>
            <person name="Karasinski D."/>
            <person name="Kautmanova I."/>
            <person name="Kiss B."/>
            <person name="Kocsube S."/>
            <person name="Kotiranta H."/>
            <person name="LaButti K.M."/>
            <person name="Lechner B.E."/>
            <person name="Liimatainen K."/>
            <person name="Lipzen A."/>
            <person name="Lukacs Z."/>
            <person name="Mihaltcheva S."/>
            <person name="Morgado L.N."/>
            <person name="Niskanen T."/>
            <person name="Noordeloos M.E."/>
            <person name="Ohm R.A."/>
            <person name="Ortiz-Santana B."/>
            <person name="Ovrebo C."/>
            <person name="Racz N."/>
            <person name="Riley R."/>
            <person name="Savchenko A."/>
            <person name="Shiryaev A."/>
            <person name="Soop K."/>
            <person name="Spirin V."/>
            <person name="Szebenyi C."/>
            <person name="Tomsovsky M."/>
            <person name="Tulloss R.E."/>
            <person name="Uehling J."/>
            <person name="Grigoriev I.V."/>
            <person name="Vagvolgyi C."/>
            <person name="Papp T."/>
            <person name="Martin F.M."/>
            <person name="Miettinen O."/>
            <person name="Hibbett D.S."/>
            <person name="Nagy L.G."/>
        </authorList>
    </citation>
    <scope>NUCLEOTIDE SEQUENCE [LARGE SCALE GENOMIC DNA]</scope>
    <source>
        <strain evidence="1 2">NL-1719</strain>
    </source>
</reference>